<keyword evidence="2" id="KW-1185">Reference proteome</keyword>
<organism evidence="1 2">
    <name type="scientific">Falsiroseomonas oleicola</name>
    <dbReference type="NCBI Taxonomy" id="2801474"/>
    <lineage>
        <taxon>Bacteria</taxon>
        <taxon>Pseudomonadati</taxon>
        <taxon>Pseudomonadota</taxon>
        <taxon>Alphaproteobacteria</taxon>
        <taxon>Acetobacterales</taxon>
        <taxon>Roseomonadaceae</taxon>
        <taxon>Falsiroseomonas</taxon>
    </lineage>
</organism>
<dbReference type="Pfam" id="PF04134">
    <property type="entry name" value="DCC1-like"/>
    <property type="match status" value="1"/>
</dbReference>
<dbReference type="PANTHER" id="PTHR33639:SF2">
    <property type="entry name" value="DUF393 DOMAIN-CONTAINING PROTEIN"/>
    <property type="match status" value="1"/>
</dbReference>
<dbReference type="Proteomes" id="UP000689967">
    <property type="component" value="Unassembled WGS sequence"/>
</dbReference>
<reference evidence="1 2" key="1">
    <citation type="submission" date="2021-01" db="EMBL/GenBank/DDBJ databases">
        <title>Roseomonas sp. nov, a bacterium isolated from an oil production mixture in Yumen Oilfield.</title>
        <authorList>
            <person name="Wu D."/>
        </authorList>
    </citation>
    <scope>NUCLEOTIDE SEQUENCE [LARGE SCALE GENOMIC DNA]</scope>
    <source>
        <strain evidence="1 2">ROY-5-3</strain>
    </source>
</reference>
<dbReference type="EMBL" id="JAERQM010000001">
    <property type="protein sequence ID" value="MBU8542440.1"/>
    <property type="molecule type" value="Genomic_DNA"/>
</dbReference>
<comment type="caution">
    <text evidence="1">The sequence shown here is derived from an EMBL/GenBank/DDBJ whole genome shotgun (WGS) entry which is preliminary data.</text>
</comment>
<evidence type="ECO:0000313" key="2">
    <source>
        <dbReference type="Proteomes" id="UP000689967"/>
    </source>
</evidence>
<dbReference type="PANTHER" id="PTHR33639">
    <property type="entry name" value="THIOL-DISULFIDE OXIDOREDUCTASE DCC"/>
    <property type="match status" value="1"/>
</dbReference>
<sequence length="146" mass="16650">MSRDRWAPRPVRDIPDGTVLYDGVCVICSAAFRFVAARDPAARFRFTAVQDPLGGRLAAQLGIHPENPESNAAVLDGVAHMKSDAALQVLSRLPRWGWVRHLRHVPKSWRDWVYDRIAQNRYRLFGRTETCMVPGPELRRHVAREP</sequence>
<proteinExistence type="predicted"/>
<evidence type="ECO:0000313" key="1">
    <source>
        <dbReference type="EMBL" id="MBU8542440.1"/>
    </source>
</evidence>
<protein>
    <submittedName>
        <fullName evidence="1">DUF393 domain-containing protein</fullName>
    </submittedName>
</protein>
<gene>
    <name evidence="1" type="ORF">JJQ90_01905</name>
</gene>
<name>A0ABS6H4Z1_9PROT</name>
<dbReference type="RefSeq" id="WP_216872772.1">
    <property type="nucleotide sequence ID" value="NZ_JAERQM010000001.1"/>
</dbReference>
<dbReference type="InterPro" id="IPR052927">
    <property type="entry name" value="DCC_oxidoreductase"/>
</dbReference>
<accession>A0ABS6H4Z1</accession>
<dbReference type="InterPro" id="IPR007263">
    <property type="entry name" value="DCC1-like"/>
</dbReference>